<evidence type="ECO:0000256" key="2">
    <source>
        <dbReference type="ARBA" id="ARBA00022670"/>
    </source>
</evidence>
<evidence type="ECO:0000256" key="4">
    <source>
        <dbReference type="ARBA" id="ARBA00022801"/>
    </source>
</evidence>
<proteinExistence type="inferred from homology"/>
<dbReference type="PANTHER" id="PTHR12917:SF1">
    <property type="entry name" value="AT13091P"/>
    <property type="match status" value="1"/>
</dbReference>
<evidence type="ECO:0000259" key="5">
    <source>
        <dbReference type="Pfam" id="PF09668"/>
    </source>
</evidence>
<dbReference type="GO" id="GO:0006508">
    <property type="term" value="P:proteolysis"/>
    <property type="evidence" value="ECO:0007669"/>
    <property type="project" value="UniProtKB-KW"/>
</dbReference>
<sequence>MQLTIIAGDDISSLQVGEDIEIEILVSLCKIEIVSIADIPLEQLQLIVNGQKIALNSPDLLKKQLKDFDINDGDAIHIGKVQQPPKQPINSSAASSTSTGLSSIISNLVKSIKVPTKRPSEDSQDRMMAERIFDSLSEPVRLDFLKANYPELAEAYEANPTDKEAFVNAFFQAKKDLARKERLMMDETSEEGQRYVAELIERQNIDFMHNFAMEHMPEAFIPVHMLFIRMKINNCPVIAFIDSGAQTSILSESCAKRCNVIRMVDKRIRVQAVGIGGNQKMLGRIHSCQVQVNEHFFSCPFEVMADRDIDILFGLNTLLRHKCSIDLIKMVLRFGDGTEAPFLSEAEFQREKEAVILNAFLFALSTSATTQPPQPAPVNLAAKQPESKHFWTVASNSGQLQSNKLAQDL</sequence>
<accession>A0A915LPC0</accession>
<evidence type="ECO:0000313" key="7">
    <source>
        <dbReference type="WBParaSite" id="scaffold13781_cov203.g17080"/>
    </source>
</evidence>
<dbReference type="Gene3D" id="3.10.20.90">
    <property type="entry name" value="Phosphatidylinositol 3-kinase Catalytic Subunit, Chain A, domain 1"/>
    <property type="match status" value="1"/>
</dbReference>
<name>A0A915LPC0_MELJA</name>
<dbReference type="AlphaFoldDB" id="A0A915LPC0"/>
<dbReference type="SUPFAM" id="SSF50630">
    <property type="entry name" value="Acid proteases"/>
    <property type="match status" value="1"/>
</dbReference>
<reference evidence="7" key="1">
    <citation type="submission" date="2022-11" db="UniProtKB">
        <authorList>
            <consortium name="WormBaseParasite"/>
        </authorList>
    </citation>
    <scope>IDENTIFICATION</scope>
</reference>
<dbReference type="InterPro" id="IPR019103">
    <property type="entry name" value="Peptidase_aspartic_DDI1-type"/>
</dbReference>
<evidence type="ECO:0000256" key="3">
    <source>
        <dbReference type="ARBA" id="ARBA00022750"/>
    </source>
</evidence>
<dbReference type="Gene3D" id="2.40.70.10">
    <property type="entry name" value="Acid Proteases"/>
    <property type="match status" value="1"/>
</dbReference>
<keyword evidence="3" id="KW-0064">Aspartyl protease</keyword>
<dbReference type="InterPro" id="IPR021109">
    <property type="entry name" value="Peptidase_aspartic_dom_sf"/>
</dbReference>
<dbReference type="GO" id="GO:0004190">
    <property type="term" value="F:aspartic-type endopeptidase activity"/>
    <property type="evidence" value="ECO:0007669"/>
    <property type="project" value="UniProtKB-KW"/>
</dbReference>
<evidence type="ECO:0000313" key="6">
    <source>
        <dbReference type="Proteomes" id="UP000887561"/>
    </source>
</evidence>
<keyword evidence="2" id="KW-0645">Protease</keyword>
<organism evidence="6 7">
    <name type="scientific">Meloidogyne javanica</name>
    <name type="common">Root-knot nematode worm</name>
    <dbReference type="NCBI Taxonomy" id="6303"/>
    <lineage>
        <taxon>Eukaryota</taxon>
        <taxon>Metazoa</taxon>
        <taxon>Ecdysozoa</taxon>
        <taxon>Nematoda</taxon>
        <taxon>Chromadorea</taxon>
        <taxon>Rhabditida</taxon>
        <taxon>Tylenchina</taxon>
        <taxon>Tylenchomorpha</taxon>
        <taxon>Tylenchoidea</taxon>
        <taxon>Meloidogynidae</taxon>
        <taxon>Meloidogyninae</taxon>
        <taxon>Meloidogyne</taxon>
        <taxon>Meloidogyne incognita group</taxon>
    </lineage>
</organism>
<dbReference type="WBParaSite" id="scaffold13781_cov203.g17080">
    <property type="protein sequence ID" value="scaffold13781_cov203.g17080"/>
    <property type="gene ID" value="scaffold13781_cov203.g17080"/>
</dbReference>
<dbReference type="PANTHER" id="PTHR12917">
    <property type="entry name" value="ASPARTYL PROTEASE DDI-RELATED"/>
    <property type="match status" value="1"/>
</dbReference>
<dbReference type="CDD" id="cd05479">
    <property type="entry name" value="RP_DDI"/>
    <property type="match status" value="1"/>
</dbReference>
<evidence type="ECO:0000256" key="1">
    <source>
        <dbReference type="ARBA" id="ARBA00009136"/>
    </source>
</evidence>
<keyword evidence="6" id="KW-1185">Reference proteome</keyword>
<feature type="domain" description="Aspartic peptidase DDI1-type" evidence="5">
    <location>
        <begin position="217"/>
        <end position="326"/>
    </location>
</feature>
<dbReference type="Proteomes" id="UP000887561">
    <property type="component" value="Unplaced"/>
</dbReference>
<dbReference type="Pfam" id="PF09668">
    <property type="entry name" value="Asp_protease"/>
    <property type="match status" value="1"/>
</dbReference>
<comment type="similarity">
    <text evidence="1">Belongs to the DDI1 family.</text>
</comment>
<keyword evidence="4" id="KW-0378">Hydrolase</keyword>
<protein>
    <submittedName>
        <fullName evidence="7">Aspartic peptidase DDI1-type domain-containing protein</fullName>
    </submittedName>
</protein>